<feature type="domain" description="NFACT RNA-binding" evidence="7">
    <location>
        <begin position="548"/>
        <end position="660"/>
    </location>
</feature>
<dbReference type="PANTHER" id="PTHR15239">
    <property type="entry name" value="NUCLEAR EXPORT MEDIATOR FACTOR NEMF"/>
    <property type="match status" value="1"/>
</dbReference>
<dbReference type="GO" id="GO:1990112">
    <property type="term" value="C:RQC complex"/>
    <property type="evidence" value="ECO:0007669"/>
    <property type="project" value="EnsemblFungi"/>
</dbReference>
<dbReference type="GO" id="GO:1904678">
    <property type="term" value="F:alpha-aminoacyl-tRNA binding"/>
    <property type="evidence" value="ECO:0007669"/>
    <property type="project" value="EnsemblFungi"/>
</dbReference>
<dbReference type="AlphaFoldDB" id="A0A084G1W9"/>
<dbReference type="Pfam" id="PF11923">
    <property type="entry name" value="NFACT-C"/>
    <property type="match status" value="1"/>
</dbReference>
<dbReference type="InterPro" id="IPR008532">
    <property type="entry name" value="NFACT_RNA-bd"/>
</dbReference>
<dbReference type="Proteomes" id="UP000028545">
    <property type="component" value="Unassembled WGS sequence"/>
</dbReference>
<comment type="subcellular location">
    <subcellularLocation>
        <location evidence="1">Cytoplasm</location>
    </subcellularLocation>
</comment>
<dbReference type="VEuPathDB" id="FungiDB:SAPIO_CDS7440"/>
<gene>
    <name evidence="9" type="ORF">SAPIO_CDS7440</name>
</gene>
<dbReference type="HOGENOM" id="CLU_003612_1_1_1"/>
<evidence type="ECO:0000259" key="7">
    <source>
        <dbReference type="Pfam" id="PF05670"/>
    </source>
</evidence>
<dbReference type="GO" id="GO:0010494">
    <property type="term" value="C:cytoplasmic stress granule"/>
    <property type="evidence" value="ECO:0007669"/>
    <property type="project" value="EnsemblFungi"/>
</dbReference>
<dbReference type="Gene3D" id="2.30.310.10">
    <property type="entry name" value="ibrinogen binding protein from staphylococcus aureus domain"/>
    <property type="match status" value="1"/>
</dbReference>
<feature type="compositionally biased region" description="Basic and acidic residues" evidence="6">
    <location>
        <begin position="868"/>
        <end position="888"/>
    </location>
</feature>
<feature type="compositionally biased region" description="Acidic residues" evidence="6">
    <location>
        <begin position="733"/>
        <end position="743"/>
    </location>
</feature>
<comment type="similarity">
    <text evidence="2">Belongs to the NEMF family.</text>
</comment>
<feature type="region of interest" description="Disordered" evidence="6">
    <location>
        <begin position="700"/>
        <end position="910"/>
    </location>
</feature>
<dbReference type="GO" id="GO:0022626">
    <property type="term" value="C:cytosolic ribosome"/>
    <property type="evidence" value="ECO:0007669"/>
    <property type="project" value="EnsemblFungi"/>
</dbReference>
<keyword evidence="3" id="KW-0963">Cytoplasm</keyword>
<feature type="compositionally biased region" description="Low complexity" evidence="6">
    <location>
        <begin position="811"/>
        <end position="824"/>
    </location>
</feature>
<name>A0A084G1W9_PSEDA</name>
<evidence type="ECO:0000256" key="4">
    <source>
        <dbReference type="ARBA" id="ARBA00023054"/>
    </source>
</evidence>
<dbReference type="OrthoDB" id="207084at2759"/>
<dbReference type="OMA" id="MFLEFFA"/>
<evidence type="ECO:0000259" key="8">
    <source>
        <dbReference type="Pfam" id="PF11923"/>
    </source>
</evidence>
<keyword evidence="10" id="KW-1185">Reference proteome</keyword>
<organism evidence="9 10">
    <name type="scientific">Pseudallescheria apiosperma</name>
    <name type="common">Scedosporium apiospermum</name>
    <dbReference type="NCBI Taxonomy" id="563466"/>
    <lineage>
        <taxon>Eukaryota</taxon>
        <taxon>Fungi</taxon>
        <taxon>Dikarya</taxon>
        <taxon>Ascomycota</taxon>
        <taxon>Pezizomycotina</taxon>
        <taxon>Sordariomycetes</taxon>
        <taxon>Hypocreomycetidae</taxon>
        <taxon>Microascales</taxon>
        <taxon>Microascaceae</taxon>
        <taxon>Scedosporium</taxon>
    </lineage>
</organism>
<dbReference type="KEGG" id="sapo:SAPIO_CDS7440"/>
<comment type="caution">
    <text evidence="9">The sequence shown here is derived from an EMBL/GenBank/DDBJ whole genome shotgun (WGS) entry which is preliminary data.</text>
</comment>
<dbReference type="GO" id="GO:0043023">
    <property type="term" value="F:ribosomal large subunit binding"/>
    <property type="evidence" value="ECO:0007669"/>
    <property type="project" value="EnsemblFungi"/>
</dbReference>
<evidence type="ECO:0000256" key="5">
    <source>
        <dbReference type="ARBA" id="ARBA00070414"/>
    </source>
</evidence>
<dbReference type="FunFam" id="2.30.310.10:FF:000003">
    <property type="entry name" value="Zinc knuckle domain containing protein"/>
    <property type="match status" value="1"/>
</dbReference>
<keyword evidence="4" id="KW-0175">Coiled coil</keyword>
<feature type="compositionally biased region" description="Gly residues" evidence="6">
    <location>
        <begin position="1034"/>
        <end position="1054"/>
    </location>
</feature>
<dbReference type="InterPro" id="IPR051608">
    <property type="entry name" value="RQC_Subunit_NEMF"/>
</dbReference>
<dbReference type="Pfam" id="PF05833">
    <property type="entry name" value="NFACT_N"/>
    <property type="match status" value="1"/>
</dbReference>
<dbReference type="InterPro" id="IPR021846">
    <property type="entry name" value="NFACT-C"/>
</dbReference>
<dbReference type="GO" id="GO:0140708">
    <property type="term" value="P:CAT tailing"/>
    <property type="evidence" value="ECO:0007669"/>
    <property type="project" value="EnsemblFungi"/>
</dbReference>
<protein>
    <recommendedName>
        <fullName evidence="5">Ribosome quality control complex subunit 2</fullName>
    </recommendedName>
</protein>
<feature type="region of interest" description="Disordered" evidence="6">
    <location>
        <begin position="440"/>
        <end position="468"/>
    </location>
</feature>
<evidence type="ECO:0000256" key="6">
    <source>
        <dbReference type="SAM" id="MobiDB-lite"/>
    </source>
</evidence>
<reference evidence="9 10" key="1">
    <citation type="journal article" date="2014" name="Genome Announc.">
        <title>Draft genome sequence of the pathogenic fungus Scedosporium apiospermum.</title>
        <authorList>
            <person name="Vandeputte P."/>
            <person name="Ghamrawi S."/>
            <person name="Rechenmann M."/>
            <person name="Iltis A."/>
            <person name="Giraud S."/>
            <person name="Fleury M."/>
            <person name="Thornton C."/>
            <person name="Delhaes L."/>
            <person name="Meyer W."/>
            <person name="Papon N."/>
            <person name="Bouchara J.P."/>
        </authorList>
    </citation>
    <scope>NUCLEOTIDE SEQUENCE [LARGE SCALE GENOMIC DNA]</scope>
    <source>
        <strain evidence="9 10">IHEM 14462</strain>
    </source>
</reference>
<sequence>MKQRFSSLDVKAIAHELSQSLVTLRLANVYDLSSKIMLFKFAKPDSKKQLVVDAGFRCHLTDFSRTTAAAPSGFVARLRKFLKTRRVTEVRQVGTDRVIEFVFSDGSYRLFLEFFAGGNVILTDHNLKILALLRIVHEGEGQEPQKIGLTYAIEQRQNYNEVPPLTLERLRDALHTMAEKAGKSGDAGGKKKKSKPGEALRKGLATTITEIPPVLVEHVLRASEFNADASPTEILASKQQTDLLFNALQDARRLVDESPSTATCKGYIIARHKPGYTPSTEPDAPPAKRENLIYEDFHPFVPHKFIGNLSYTILTYDSFNKTVDEFYSSIEGQKLESRLHEREATAKKKLDAARKDQAKRLEGLQEAQTLSNRKAAAIEANIERVQEAMDAVSGLLDSGMDWVDVGKLVAREQKHGNPVAEIIKLPLKLSENTITLLLGEEEEDAESDAGYSTDSSASDSEGEGKANAAASGAEKLAIDINLGLSPWANAREYYDQKRTAADKAQKTALQADRAMKSAEQKIKQDLKKGLKQEKPVLQLLRQQSWFEKFIWFISSDGYLVLAGKDASQSEILYKRHLRKGDIYCHADVANASHVVIKNNPSTPEAPIPPSTLSQAGILSVSMSNAWDSKALMAAWWVKAEQVSKTLSGGHVLPPGNFTVSGEKNYLPPAPLLLGFGVLFRVGEESKAKHTKHRIYEGSGNAVSEGVSAPDLLPSREKETGADVADATVQENREEIEDESDAEDQDQRPPTNPLQSSGHGEEEEGGETEETEIAKNTQALTLEESSEIGNAGEQNEDERTLEDTTPDPEAESTAAPSTYAASTVTSEKKQASKRGQRGKAKKIAAKYKYQDEEDRQAIATLLGSAAGRQRAEAEAKAKAQREAELEAQRERRRAQHQKQQQDAAEHEARRKRLLEEGLDVVGAGEPEDLAAVEDFVGTPLPGDEILEAVAVCAPWAAMGKMKYKIKLQPGSLKKGRAVKDMLERWRHDSERKGSLDPRAEDMEKMWPREVELIKALRAEEVVNVVPVGKVSIMAPGGGGAAGGKGGKGGQQAKGGRGGKKK</sequence>
<dbReference type="PANTHER" id="PTHR15239:SF6">
    <property type="entry name" value="RIBOSOME QUALITY CONTROL COMPLEX SUBUNIT NEMF"/>
    <property type="match status" value="1"/>
</dbReference>
<evidence type="ECO:0000256" key="2">
    <source>
        <dbReference type="ARBA" id="ARBA00008318"/>
    </source>
</evidence>
<feature type="region of interest" description="Disordered" evidence="6">
    <location>
        <begin position="179"/>
        <end position="199"/>
    </location>
</feature>
<feature type="compositionally biased region" description="Basic residues" evidence="6">
    <location>
        <begin position="830"/>
        <end position="844"/>
    </location>
</feature>
<dbReference type="RefSeq" id="XP_016641130.1">
    <property type="nucleotide sequence ID" value="XM_016789303.1"/>
</dbReference>
<dbReference type="GeneID" id="27726512"/>
<accession>A0A084G1W9</accession>
<evidence type="ECO:0000313" key="9">
    <source>
        <dbReference type="EMBL" id="KEZ41331.1"/>
    </source>
</evidence>
<evidence type="ECO:0000313" key="10">
    <source>
        <dbReference type="Proteomes" id="UP000028545"/>
    </source>
</evidence>
<dbReference type="GO" id="GO:0043043">
    <property type="term" value="P:peptide biosynthetic process"/>
    <property type="evidence" value="ECO:0007669"/>
    <property type="project" value="EnsemblFungi"/>
</dbReference>
<dbReference type="EMBL" id="JOWA01000110">
    <property type="protein sequence ID" value="KEZ41331.1"/>
    <property type="molecule type" value="Genomic_DNA"/>
</dbReference>
<dbReference type="GO" id="GO:0000049">
    <property type="term" value="F:tRNA binding"/>
    <property type="evidence" value="ECO:0007669"/>
    <property type="project" value="EnsemblFungi"/>
</dbReference>
<feature type="domain" description="NFACT protein C-terminal" evidence="8">
    <location>
        <begin position="926"/>
        <end position="1032"/>
    </location>
</feature>
<evidence type="ECO:0000256" key="1">
    <source>
        <dbReference type="ARBA" id="ARBA00004496"/>
    </source>
</evidence>
<dbReference type="Pfam" id="PF05670">
    <property type="entry name" value="NFACT-R_1"/>
    <property type="match status" value="1"/>
</dbReference>
<feature type="region of interest" description="Disordered" evidence="6">
    <location>
        <begin position="1034"/>
        <end position="1060"/>
    </location>
</feature>
<feature type="compositionally biased region" description="Acidic residues" evidence="6">
    <location>
        <begin position="760"/>
        <end position="770"/>
    </location>
</feature>
<proteinExistence type="inferred from homology"/>
<evidence type="ECO:0000256" key="3">
    <source>
        <dbReference type="ARBA" id="ARBA00022490"/>
    </source>
</evidence>